<proteinExistence type="predicted"/>
<organism evidence="1 2">
    <name type="scientific">Paenibacillus chungangensis</name>
    <dbReference type="NCBI Taxonomy" id="696535"/>
    <lineage>
        <taxon>Bacteria</taxon>
        <taxon>Bacillati</taxon>
        <taxon>Bacillota</taxon>
        <taxon>Bacilli</taxon>
        <taxon>Bacillales</taxon>
        <taxon>Paenibacillaceae</taxon>
        <taxon>Paenibacillus</taxon>
    </lineage>
</organism>
<reference evidence="2" key="1">
    <citation type="journal article" date="2019" name="Int. J. Syst. Evol. Microbiol.">
        <title>The Global Catalogue of Microorganisms (GCM) 10K type strain sequencing project: providing services to taxonomists for standard genome sequencing and annotation.</title>
        <authorList>
            <consortium name="The Broad Institute Genomics Platform"/>
            <consortium name="The Broad Institute Genome Sequencing Center for Infectious Disease"/>
            <person name="Wu L."/>
            <person name="Ma J."/>
        </authorList>
    </citation>
    <scope>NUCLEOTIDE SEQUENCE [LARGE SCALE GENOMIC DNA]</scope>
    <source>
        <strain evidence="2">CCUG 59129</strain>
    </source>
</reference>
<dbReference type="EMBL" id="JBHTJZ010000024">
    <property type="protein sequence ID" value="MFD0960820.1"/>
    <property type="molecule type" value="Genomic_DNA"/>
</dbReference>
<evidence type="ECO:0008006" key="3">
    <source>
        <dbReference type="Google" id="ProtNLM"/>
    </source>
</evidence>
<dbReference type="RefSeq" id="WP_377565643.1">
    <property type="nucleotide sequence ID" value="NZ_JBHTJZ010000024.1"/>
</dbReference>
<gene>
    <name evidence="1" type="ORF">ACFQ2I_15625</name>
</gene>
<name>A0ABW3HTK4_9BACL</name>
<comment type="caution">
    <text evidence="1">The sequence shown here is derived from an EMBL/GenBank/DDBJ whole genome shotgun (WGS) entry which is preliminary data.</text>
</comment>
<evidence type="ECO:0000313" key="1">
    <source>
        <dbReference type="EMBL" id="MFD0960820.1"/>
    </source>
</evidence>
<sequence length="101" mass="11621">MNPSYEVKATFQQNEGKRGEQVTMKVEYVNLAPDIELDKSIVRIPDYSIFDVMKREADGTYTWSYTIPWEAPLQTYRIDVYAIDKNGNRGAMETVSFQVTG</sequence>
<evidence type="ECO:0000313" key="2">
    <source>
        <dbReference type="Proteomes" id="UP001596989"/>
    </source>
</evidence>
<accession>A0ABW3HTK4</accession>
<protein>
    <recommendedName>
        <fullName evidence="3">Ig-like domain-containing protein</fullName>
    </recommendedName>
</protein>
<keyword evidence="2" id="KW-1185">Reference proteome</keyword>
<dbReference type="Proteomes" id="UP001596989">
    <property type="component" value="Unassembled WGS sequence"/>
</dbReference>